<evidence type="ECO:0000313" key="2">
    <source>
        <dbReference type="Proteomes" id="UP000005695"/>
    </source>
</evidence>
<organism evidence="1 2">
    <name type="scientific">Desulfuromonas acetoxidans (strain DSM 684 / 11070)</name>
    <dbReference type="NCBI Taxonomy" id="281689"/>
    <lineage>
        <taxon>Bacteria</taxon>
        <taxon>Pseudomonadati</taxon>
        <taxon>Thermodesulfobacteriota</taxon>
        <taxon>Desulfuromonadia</taxon>
        <taxon>Desulfuromonadales</taxon>
        <taxon>Desulfuromonadaceae</taxon>
        <taxon>Desulfuromonas</taxon>
    </lineage>
</organism>
<gene>
    <name evidence="1" type="ORF">Dace_2822</name>
</gene>
<name>Q1K3L8_DESA6</name>
<reference evidence="1" key="2">
    <citation type="submission" date="2006-05" db="EMBL/GenBank/DDBJ databases">
        <title>Sequencing of the draft genome and assembly of Desulfuromonas acetoxidans DSM 684.</title>
        <authorList>
            <consortium name="US DOE Joint Genome Institute (JGI-PGF)"/>
            <person name="Copeland A."/>
            <person name="Lucas S."/>
            <person name="Lapidus A."/>
            <person name="Barry K."/>
            <person name="Detter J.C."/>
            <person name="Glavina del Rio T."/>
            <person name="Hammon N."/>
            <person name="Israni S."/>
            <person name="Dalin E."/>
            <person name="Tice H."/>
            <person name="Bruce D."/>
            <person name="Pitluck S."/>
            <person name="Richardson P."/>
        </authorList>
    </citation>
    <scope>NUCLEOTIDE SEQUENCE [LARGE SCALE GENOMIC DNA]</scope>
    <source>
        <strain evidence="1">DSM 684</strain>
    </source>
</reference>
<dbReference type="AlphaFoldDB" id="Q1K3L8"/>
<dbReference type="RefSeq" id="WP_005997803.1">
    <property type="nucleotide sequence ID" value="NZ_AAEW02000002.1"/>
</dbReference>
<comment type="caution">
    <text evidence="1">The sequence shown here is derived from an EMBL/GenBank/DDBJ whole genome shotgun (WGS) entry which is preliminary data.</text>
</comment>
<keyword evidence="2" id="KW-1185">Reference proteome</keyword>
<dbReference type="EMBL" id="AAEW02000002">
    <property type="protein sequence ID" value="EAT16956.1"/>
    <property type="molecule type" value="Genomic_DNA"/>
</dbReference>
<sequence>MIRITSTQQAESLKGILPELVIKRMQEFEGTDDIYDPDIFGYLIWLEPGDDLTQLTDLAQGGLYDLLDNEWLGFEHVELHREVGRDIYEMVVAIDADKTIAVFLEAGPWLDLHLIEVLKAEAAAHSS</sequence>
<proteinExistence type="predicted"/>
<reference evidence="1" key="1">
    <citation type="submission" date="2006-05" db="EMBL/GenBank/DDBJ databases">
        <title>Annotation of the draft genome assembly of Desulfuromonas acetoxidans DSM 684.</title>
        <authorList>
            <consortium name="US DOE Joint Genome Institute (JGI-ORNL)"/>
            <person name="Larimer F."/>
            <person name="Land M."/>
            <person name="Hauser L."/>
        </authorList>
    </citation>
    <scope>NUCLEOTIDE SEQUENCE [LARGE SCALE GENOMIC DNA]</scope>
    <source>
        <strain evidence="1">DSM 684</strain>
    </source>
</reference>
<accession>Q1K3L8</accession>
<dbReference type="OrthoDB" id="5769109at2"/>
<evidence type="ECO:0000313" key="1">
    <source>
        <dbReference type="EMBL" id="EAT16956.1"/>
    </source>
</evidence>
<dbReference type="Proteomes" id="UP000005695">
    <property type="component" value="Unassembled WGS sequence"/>
</dbReference>
<protein>
    <submittedName>
        <fullName evidence="1">Uncharacterized protein</fullName>
    </submittedName>
</protein>